<organism evidence="1">
    <name type="scientific">Manihot esculenta</name>
    <name type="common">Cassava</name>
    <name type="synonym">Jatropha manihot</name>
    <dbReference type="NCBI Taxonomy" id="3983"/>
    <lineage>
        <taxon>Eukaryota</taxon>
        <taxon>Viridiplantae</taxon>
        <taxon>Streptophyta</taxon>
        <taxon>Embryophyta</taxon>
        <taxon>Tracheophyta</taxon>
        <taxon>Spermatophyta</taxon>
        <taxon>Magnoliopsida</taxon>
        <taxon>eudicotyledons</taxon>
        <taxon>Gunneridae</taxon>
        <taxon>Pentapetalae</taxon>
        <taxon>rosids</taxon>
        <taxon>fabids</taxon>
        <taxon>Malpighiales</taxon>
        <taxon>Euphorbiaceae</taxon>
        <taxon>Crotonoideae</taxon>
        <taxon>Manihoteae</taxon>
        <taxon>Manihot</taxon>
    </lineage>
</organism>
<proteinExistence type="predicted"/>
<gene>
    <name evidence="1" type="ORF">MANES_05G144800</name>
</gene>
<protein>
    <submittedName>
        <fullName evidence="1">Uncharacterized protein</fullName>
    </submittedName>
</protein>
<evidence type="ECO:0000313" key="1">
    <source>
        <dbReference type="EMBL" id="OAY50545.1"/>
    </source>
</evidence>
<reference evidence="1" key="1">
    <citation type="submission" date="2016-02" db="EMBL/GenBank/DDBJ databases">
        <title>WGS assembly of Manihot esculenta.</title>
        <authorList>
            <person name="Bredeson J.V."/>
            <person name="Prochnik S.E."/>
            <person name="Lyons J.B."/>
            <person name="Schmutz J."/>
            <person name="Grimwood J."/>
            <person name="Vrebalov J."/>
            <person name="Bart R.S."/>
            <person name="Amuge T."/>
            <person name="Ferguson M.E."/>
            <person name="Green R."/>
            <person name="Putnam N."/>
            <person name="Stites J."/>
            <person name="Rounsley S."/>
            <person name="Rokhsar D.S."/>
        </authorList>
    </citation>
    <scope>NUCLEOTIDE SEQUENCE [LARGE SCALE GENOMIC DNA]</scope>
    <source>
        <tissue evidence="1">Leaf</tissue>
    </source>
</reference>
<name>A0A2C9VW76_MANES</name>
<dbReference type="AlphaFoldDB" id="A0A2C9VW76"/>
<dbReference type="EMBL" id="CM004391">
    <property type="protein sequence ID" value="OAY50545.1"/>
    <property type="molecule type" value="Genomic_DNA"/>
</dbReference>
<sequence>MRSEATRVLMVSAKTSTSFYGQERLLFRGTLDLEQSASQAAGSIKREVMGFCCNRIYF</sequence>
<accession>A0A2C9VW76</accession>